<proteinExistence type="predicted"/>
<protein>
    <recommendedName>
        <fullName evidence="3">Sulfatase</fullName>
    </recommendedName>
</protein>
<sequence>MRFNTWSMDLSSWLAARPRVVREEGFGPAVSLSVQDVARQLGRLALPYDPRETPVYEREWDALVLLDACRVDALAAVTSEYEFLPDEIPSIRSTASASKDWMRTNFTEAYTDEIRRTAYVTANPFSEGQVDSDAFVDVDEVWTYGWDEGVGTVPARHVTDRAVAAGRSSDCERLLVHYMQPHFPSVPDPIGSGIDIETFGEGWHSVWDRLAAGELSRERAWDSYLANLRYVLNDVVVLLSNLDAERVVISADHGNSFGEWNVYGHPPGCPIGAVRRVPWVETEATDTGEYEPTFERPADVDKATSETVEKRLQNLGYV</sequence>
<dbReference type="AlphaFoldDB" id="A0A830EYB9"/>
<evidence type="ECO:0000313" key="2">
    <source>
        <dbReference type="Proteomes" id="UP000628840"/>
    </source>
</evidence>
<reference evidence="1 2" key="1">
    <citation type="journal article" date="2019" name="Int. J. Syst. Evol. Microbiol.">
        <title>The Global Catalogue of Microorganisms (GCM) 10K type strain sequencing project: providing services to taxonomists for standard genome sequencing and annotation.</title>
        <authorList>
            <consortium name="The Broad Institute Genomics Platform"/>
            <consortium name="The Broad Institute Genome Sequencing Center for Infectious Disease"/>
            <person name="Wu L."/>
            <person name="Ma J."/>
        </authorList>
    </citation>
    <scope>NUCLEOTIDE SEQUENCE [LARGE SCALE GENOMIC DNA]</scope>
    <source>
        <strain evidence="1 2">JCM 19585</strain>
    </source>
</reference>
<dbReference type="Gene3D" id="3.40.720.10">
    <property type="entry name" value="Alkaline Phosphatase, subunit A"/>
    <property type="match status" value="1"/>
</dbReference>
<evidence type="ECO:0008006" key="3">
    <source>
        <dbReference type="Google" id="ProtNLM"/>
    </source>
</evidence>
<gene>
    <name evidence="1" type="ORF">GCM10009037_01760</name>
</gene>
<dbReference type="Proteomes" id="UP000628840">
    <property type="component" value="Unassembled WGS sequence"/>
</dbReference>
<dbReference type="EMBL" id="BMPF01000001">
    <property type="protein sequence ID" value="GGL22029.1"/>
    <property type="molecule type" value="Genomic_DNA"/>
</dbReference>
<name>A0A830EYB9_9EURY</name>
<accession>A0A830EYB9</accession>
<comment type="caution">
    <text evidence="1">The sequence shown here is derived from an EMBL/GenBank/DDBJ whole genome shotgun (WGS) entry which is preliminary data.</text>
</comment>
<evidence type="ECO:0000313" key="1">
    <source>
        <dbReference type="EMBL" id="GGL22029.1"/>
    </source>
</evidence>
<keyword evidence="2" id="KW-1185">Reference proteome</keyword>
<dbReference type="InterPro" id="IPR017850">
    <property type="entry name" value="Alkaline_phosphatase_core_sf"/>
</dbReference>
<dbReference type="SUPFAM" id="SSF53649">
    <property type="entry name" value="Alkaline phosphatase-like"/>
    <property type="match status" value="1"/>
</dbReference>
<organism evidence="1 2">
    <name type="scientific">Halarchaeum grantii</name>
    <dbReference type="NCBI Taxonomy" id="1193105"/>
    <lineage>
        <taxon>Archaea</taxon>
        <taxon>Methanobacteriati</taxon>
        <taxon>Methanobacteriota</taxon>
        <taxon>Stenosarchaea group</taxon>
        <taxon>Halobacteria</taxon>
        <taxon>Halobacteriales</taxon>
        <taxon>Halobacteriaceae</taxon>
    </lineage>
</organism>